<dbReference type="Pfam" id="PF11345">
    <property type="entry name" value="DUF3147"/>
    <property type="match status" value="1"/>
</dbReference>
<organism evidence="2 3">
    <name type="scientific">Caldibacillus thermoamylovorans</name>
    <dbReference type="NCBI Taxonomy" id="35841"/>
    <lineage>
        <taxon>Bacteria</taxon>
        <taxon>Bacillati</taxon>
        <taxon>Bacillota</taxon>
        <taxon>Bacilli</taxon>
        <taxon>Bacillales</taxon>
        <taxon>Bacillaceae</taxon>
        <taxon>Caldibacillus</taxon>
    </lineage>
</organism>
<dbReference type="Proteomes" id="UP000032076">
    <property type="component" value="Unassembled WGS sequence"/>
</dbReference>
<evidence type="ECO:0000313" key="3">
    <source>
        <dbReference type="Proteomes" id="UP000032076"/>
    </source>
</evidence>
<dbReference type="EMBL" id="JXLU01000086">
    <property type="protein sequence ID" value="KIO72703.1"/>
    <property type="molecule type" value="Genomic_DNA"/>
</dbReference>
<feature type="transmembrane region" description="Helical" evidence="1">
    <location>
        <begin position="21"/>
        <end position="40"/>
    </location>
</feature>
<feature type="transmembrane region" description="Helical" evidence="1">
    <location>
        <begin position="111"/>
        <end position="129"/>
    </location>
</feature>
<comment type="caution">
    <text evidence="2">The sequence shown here is derived from an EMBL/GenBank/DDBJ whole genome shotgun (WGS) entry which is preliminary data.</text>
</comment>
<evidence type="ECO:0008006" key="4">
    <source>
        <dbReference type="Google" id="ProtNLM"/>
    </source>
</evidence>
<keyword evidence="1" id="KW-0812">Transmembrane</keyword>
<feature type="transmembrane region" description="Helical" evidence="1">
    <location>
        <begin position="78"/>
        <end position="99"/>
    </location>
</feature>
<reference evidence="2 3" key="1">
    <citation type="submission" date="2015-01" db="EMBL/GenBank/DDBJ databases">
        <title>Draft Genome Sequences of Four Bacillus thermoamylovorans Strains, Isolated From Food Products.</title>
        <authorList>
            <person name="Krawcyk A.O."/>
            <person name="Berendsen E.M."/>
            <person name="Eijlander R.T."/>
            <person name="de Jong A."/>
            <person name="Wells-Bennik M."/>
            <person name="Kuipers O.P."/>
        </authorList>
    </citation>
    <scope>NUCLEOTIDE SEQUENCE [LARGE SCALE GENOMIC DNA]</scope>
    <source>
        <strain evidence="2 3">B4167</strain>
    </source>
</reference>
<proteinExistence type="predicted"/>
<gene>
    <name evidence="2" type="ORF">B4167_2840</name>
</gene>
<feature type="transmembrane region" description="Helical" evidence="1">
    <location>
        <begin position="46"/>
        <end position="66"/>
    </location>
</feature>
<dbReference type="InterPro" id="IPR021493">
    <property type="entry name" value="DUF3147"/>
</dbReference>
<keyword evidence="1" id="KW-1133">Transmembrane helix</keyword>
<keyword evidence="1" id="KW-0472">Membrane</keyword>
<dbReference type="AlphaFoldDB" id="A0ABD4A6V2"/>
<evidence type="ECO:0000313" key="2">
    <source>
        <dbReference type="EMBL" id="KIO72703.1"/>
    </source>
</evidence>
<dbReference type="PROSITE" id="PS51257">
    <property type="entry name" value="PROKAR_LIPOPROTEIN"/>
    <property type="match status" value="1"/>
</dbReference>
<sequence length="130" mass="14055">MTVIKIKRIEYKMATISLFGIIIRFLLGGGAVVACTVISRKAGTKIGGIFAAFPAVFLAALLTLRLDMKGMDLIHQSIILSQGALVGMFINIICAMAVVYFSDRLGWKKGLTHSLIGWFIVSLGYAVFLG</sequence>
<accession>A0ABD4A6V2</accession>
<protein>
    <recommendedName>
        <fullName evidence="4">DUF3147 domain-containing protein</fullName>
    </recommendedName>
</protein>
<name>A0ABD4A6V2_9BACI</name>
<evidence type="ECO:0000256" key="1">
    <source>
        <dbReference type="SAM" id="Phobius"/>
    </source>
</evidence>